<sequence>MLILTYWLIGLFFVLGYAVHVQLRLSQGDERIEALQARAWKPLGVGQRILLVLMYSLLWLPVISYLLIRLISNRA</sequence>
<evidence type="ECO:0000313" key="2">
    <source>
        <dbReference type="EMBL" id="PTX48882.1"/>
    </source>
</evidence>
<dbReference type="RefSeq" id="WP_108026581.1">
    <property type="nucleotide sequence ID" value="NZ_QBKR01000043.1"/>
</dbReference>
<name>A0A2T6AYJ9_9BACL</name>
<dbReference type="Proteomes" id="UP000244240">
    <property type="component" value="Unassembled WGS sequence"/>
</dbReference>
<keyword evidence="1" id="KW-0812">Transmembrane</keyword>
<keyword evidence="1" id="KW-0472">Membrane</keyword>
<evidence type="ECO:0000256" key="1">
    <source>
        <dbReference type="SAM" id="Phobius"/>
    </source>
</evidence>
<evidence type="ECO:0000313" key="3">
    <source>
        <dbReference type="Proteomes" id="UP000244240"/>
    </source>
</evidence>
<reference evidence="2 3" key="1">
    <citation type="submission" date="2018-04" db="EMBL/GenBank/DDBJ databases">
        <title>Genomic Encyclopedia of Archaeal and Bacterial Type Strains, Phase II (KMG-II): from individual species to whole genera.</title>
        <authorList>
            <person name="Goeker M."/>
        </authorList>
    </citation>
    <scope>NUCLEOTIDE SEQUENCE [LARGE SCALE GENOMIC DNA]</scope>
    <source>
        <strain evidence="2 3">DSM 45787</strain>
    </source>
</reference>
<keyword evidence="3" id="KW-1185">Reference proteome</keyword>
<feature type="transmembrane region" description="Helical" evidence="1">
    <location>
        <begin position="49"/>
        <end position="68"/>
    </location>
</feature>
<accession>A0A2T6AYJ9</accession>
<gene>
    <name evidence="2" type="ORF">C8P63_1433</name>
</gene>
<keyword evidence="1" id="KW-1133">Transmembrane helix</keyword>
<comment type="caution">
    <text evidence="2">The sequence shown here is derived from an EMBL/GenBank/DDBJ whole genome shotgun (WGS) entry which is preliminary data.</text>
</comment>
<protein>
    <submittedName>
        <fullName evidence="2">Uncharacterized protein</fullName>
    </submittedName>
</protein>
<proteinExistence type="predicted"/>
<organism evidence="2 3">
    <name type="scientific">Melghirimyces profundicolus</name>
    <dbReference type="NCBI Taxonomy" id="1242148"/>
    <lineage>
        <taxon>Bacteria</taxon>
        <taxon>Bacillati</taxon>
        <taxon>Bacillota</taxon>
        <taxon>Bacilli</taxon>
        <taxon>Bacillales</taxon>
        <taxon>Thermoactinomycetaceae</taxon>
        <taxon>Melghirimyces</taxon>
    </lineage>
</organism>
<dbReference type="AlphaFoldDB" id="A0A2T6AYJ9"/>
<dbReference type="EMBL" id="QBKR01000043">
    <property type="protein sequence ID" value="PTX48882.1"/>
    <property type="molecule type" value="Genomic_DNA"/>
</dbReference>